<protein>
    <recommendedName>
        <fullName evidence="3">DUF3108 domain-containing protein</fullName>
    </recommendedName>
</protein>
<dbReference type="RefSeq" id="WP_131554296.1">
    <property type="nucleotide sequence ID" value="NZ_SJSK01000004.1"/>
</dbReference>
<dbReference type="AlphaFoldDB" id="A0A4R0MQW6"/>
<name>A0A4R0MQW6_9SPHI</name>
<dbReference type="EMBL" id="SJSK01000004">
    <property type="protein sequence ID" value="TCC89309.1"/>
    <property type="molecule type" value="Genomic_DNA"/>
</dbReference>
<gene>
    <name evidence="1" type="ORF">EZ428_16575</name>
</gene>
<evidence type="ECO:0000313" key="2">
    <source>
        <dbReference type="Proteomes" id="UP000292884"/>
    </source>
</evidence>
<proteinExistence type="predicted"/>
<comment type="caution">
    <text evidence="1">The sequence shown here is derived from an EMBL/GenBank/DDBJ whole genome shotgun (WGS) entry which is preliminary data.</text>
</comment>
<evidence type="ECO:0000313" key="1">
    <source>
        <dbReference type="EMBL" id="TCC89309.1"/>
    </source>
</evidence>
<accession>A0A4R0MQW6</accession>
<dbReference type="Proteomes" id="UP000292884">
    <property type="component" value="Unassembled WGS sequence"/>
</dbReference>
<keyword evidence="2" id="KW-1185">Reference proteome</keyword>
<dbReference type="OrthoDB" id="758308at2"/>
<reference evidence="1 2" key="1">
    <citation type="submission" date="2019-02" db="EMBL/GenBank/DDBJ databases">
        <title>Pedobacter sp. RP-1-13 sp. nov., isolated from Arctic soil.</title>
        <authorList>
            <person name="Dahal R.H."/>
        </authorList>
    </citation>
    <scope>NUCLEOTIDE SEQUENCE [LARGE SCALE GENOMIC DNA]</scope>
    <source>
        <strain evidence="1 2">RP-1-13</strain>
    </source>
</reference>
<sequence>MKAIAFPIMITGALIAAIINPGELVQKTKVLADNSRVTYNVNDKNKLDGAYFVENTQRNVWLRGTYKEEKKSGNWYAFNSDKTVFMRYNYDLKKMLYLDTVAIKKAEISITDKNDEAAKNASAPLPVCSIDQYLSILGQAAKVGYPKENLVYNQPIDITIVAKIKSSKDVSYAVNYTIKGVLYAYTINNRDIDLNIDWIPSTYNGKEVEAEFKVPTKIIFNENGSGMKRFVWNY</sequence>
<evidence type="ECO:0008006" key="3">
    <source>
        <dbReference type="Google" id="ProtNLM"/>
    </source>
</evidence>
<organism evidence="1 2">
    <name type="scientific">Pedobacter frigiditerrae</name>
    <dbReference type="NCBI Taxonomy" id="2530452"/>
    <lineage>
        <taxon>Bacteria</taxon>
        <taxon>Pseudomonadati</taxon>
        <taxon>Bacteroidota</taxon>
        <taxon>Sphingobacteriia</taxon>
        <taxon>Sphingobacteriales</taxon>
        <taxon>Sphingobacteriaceae</taxon>
        <taxon>Pedobacter</taxon>
    </lineage>
</organism>